<evidence type="ECO:0000256" key="4">
    <source>
        <dbReference type="ARBA" id="ARBA00071322"/>
    </source>
</evidence>
<sequence>MSYSLPPKKTGLPRDVLKWLQSLDLTFSPMNVRRDFSNGYLVAELFSWYYPEDFPMHSYNNGTSLPAKQGNWAQIERFLAKQNIHLQKEAIDGTIHCKPGAAELLVQEIYTFLTNRRIKGLQVRETDFTDRDYQEQLPMVARSTASVAIKSNLRLTEVIADPNMSTNQRKVQAIIHMHLEQRAAERAQNPKRFNMKPTLGDLAAGLPSLSHHREDGSNGRTTKHTEISDSCMNNTASVHYQEISVRQTDKRSLTLN</sequence>
<dbReference type="PANTHER" id="PTHR12509:SF8">
    <property type="entry name" value="SPERMATOGENESIS-ASSOCIATED PROTEIN 4"/>
    <property type="match status" value="1"/>
</dbReference>
<keyword evidence="8" id="KW-1185">Reference proteome</keyword>
<comment type="function">
    <text evidence="3">May play a role in apoptosis regulation.</text>
</comment>
<evidence type="ECO:0000313" key="7">
    <source>
        <dbReference type="EMBL" id="KAL0974313.1"/>
    </source>
</evidence>
<comment type="caution">
    <text evidence="7">The sequence shown here is derived from an EMBL/GenBank/DDBJ whole genome shotgun (WGS) entry which is preliminary data.</text>
</comment>
<comment type="subcellular location">
    <subcellularLocation>
        <location evidence="1">Nucleus</location>
    </subcellularLocation>
</comment>
<organism evidence="7 8">
    <name type="scientific">Umbra pygmaea</name>
    <name type="common">Eastern mudminnow</name>
    <dbReference type="NCBI Taxonomy" id="75934"/>
    <lineage>
        <taxon>Eukaryota</taxon>
        <taxon>Metazoa</taxon>
        <taxon>Chordata</taxon>
        <taxon>Craniata</taxon>
        <taxon>Vertebrata</taxon>
        <taxon>Euteleostomi</taxon>
        <taxon>Actinopterygii</taxon>
        <taxon>Neopterygii</taxon>
        <taxon>Teleostei</taxon>
        <taxon>Protacanthopterygii</taxon>
        <taxon>Esociformes</taxon>
        <taxon>Umbridae</taxon>
        <taxon>Umbra</taxon>
    </lineage>
</organism>
<protein>
    <recommendedName>
        <fullName evidence="4">Spermatogenesis-associated protein 4</fullName>
    </recommendedName>
</protein>
<feature type="region of interest" description="Disordered" evidence="5">
    <location>
        <begin position="204"/>
        <end position="226"/>
    </location>
</feature>
<dbReference type="InterPro" id="IPR052111">
    <property type="entry name" value="Spermatogenesis_Ciliary_MAP"/>
</dbReference>
<dbReference type="Pfam" id="PF06294">
    <property type="entry name" value="CH_2"/>
    <property type="match status" value="1"/>
</dbReference>
<evidence type="ECO:0000256" key="3">
    <source>
        <dbReference type="ARBA" id="ARBA00058372"/>
    </source>
</evidence>
<dbReference type="FunFam" id="1.10.418.10:FF:000061">
    <property type="entry name" value="Spermatogenesis associated 4"/>
    <property type="match status" value="1"/>
</dbReference>
<dbReference type="EMBL" id="JAGEUA010000006">
    <property type="protein sequence ID" value="KAL0974313.1"/>
    <property type="molecule type" value="Genomic_DNA"/>
</dbReference>
<dbReference type="PROSITE" id="PS50021">
    <property type="entry name" value="CH"/>
    <property type="match status" value="1"/>
</dbReference>
<feature type="compositionally biased region" description="Basic and acidic residues" evidence="5">
    <location>
        <begin position="211"/>
        <end position="226"/>
    </location>
</feature>
<dbReference type="InterPro" id="IPR001715">
    <property type="entry name" value="CH_dom"/>
</dbReference>
<name>A0ABD0WR23_UMBPY</name>
<keyword evidence="2" id="KW-0539">Nucleus</keyword>
<evidence type="ECO:0000256" key="5">
    <source>
        <dbReference type="SAM" id="MobiDB-lite"/>
    </source>
</evidence>
<dbReference type="GO" id="GO:0005634">
    <property type="term" value="C:nucleus"/>
    <property type="evidence" value="ECO:0007669"/>
    <property type="project" value="UniProtKB-SubCell"/>
</dbReference>
<dbReference type="GO" id="GO:0005737">
    <property type="term" value="C:cytoplasm"/>
    <property type="evidence" value="ECO:0007669"/>
    <property type="project" value="UniProtKB-ARBA"/>
</dbReference>
<dbReference type="Gene3D" id="1.10.418.10">
    <property type="entry name" value="Calponin-like domain"/>
    <property type="match status" value="1"/>
</dbReference>
<proteinExistence type="predicted"/>
<feature type="domain" description="Calponin-homology (CH)" evidence="6">
    <location>
        <begin position="10"/>
        <end position="114"/>
    </location>
</feature>
<evidence type="ECO:0000256" key="2">
    <source>
        <dbReference type="ARBA" id="ARBA00023242"/>
    </source>
</evidence>
<dbReference type="PANTHER" id="PTHR12509">
    <property type="entry name" value="SPERMATOGENESIS-ASSOCIATED 4-RELATED"/>
    <property type="match status" value="1"/>
</dbReference>
<accession>A0ABD0WR23</accession>
<dbReference type="InterPro" id="IPR036872">
    <property type="entry name" value="CH_dom_sf"/>
</dbReference>
<evidence type="ECO:0000256" key="1">
    <source>
        <dbReference type="ARBA" id="ARBA00004123"/>
    </source>
</evidence>
<dbReference type="AlphaFoldDB" id="A0ABD0WR23"/>
<dbReference type="InterPro" id="IPR010441">
    <property type="entry name" value="CH_2"/>
</dbReference>
<evidence type="ECO:0000259" key="6">
    <source>
        <dbReference type="PROSITE" id="PS50021"/>
    </source>
</evidence>
<reference evidence="7 8" key="1">
    <citation type="submission" date="2024-06" db="EMBL/GenBank/DDBJ databases">
        <authorList>
            <person name="Pan Q."/>
            <person name="Wen M."/>
            <person name="Jouanno E."/>
            <person name="Zahm M."/>
            <person name="Klopp C."/>
            <person name="Cabau C."/>
            <person name="Louis A."/>
            <person name="Berthelot C."/>
            <person name="Parey E."/>
            <person name="Roest Crollius H."/>
            <person name="Montfort J."/>
            <person name="Robinson-Rechavi M."/>
            <person name="Bouchez O."/>
            <person name="Lampietro C."/>
            <person name="Lopez Roques C."/>
            <person name="Donnadieu C."/>
            <person name="Postlethwait J."/>
            <person name="Bobe J."/>
            <person name="Verreycken H."/>
            <person name="Guiguen Y."/>
        </authorList>
    </citation>
    <scope>NUCLEOTIDE SEQUENCE [LARGE SCALE GENOMIC DNA]</scope>
    <source>
        <strain evidence="7">Up_M1</strain>
        <tissue evidence="7">Testis</tissue>
    </source>
</reference>
<dbReference type="Proteomes" id="UP001557470">
    <property type="component" value="Unassembled WGS sequence"/>
</dbReference>
<evidence type="ECO:0000313" key="8">
    <source>
        <dbReference type="Proteomes" id="UP001557470"/>
    </source>
</evidence>
<gene>
    <name evidence="7" type="ORF">UPYG_G00218700</name>
</gene>